<dbReference type="EMBL" id="JAHRHJ020000006">
    <property type="protein sequence ID" value="KAH9311430.1"/>
    <property type="molecule type" value="Genomic_DNA"/>
</dbReference>
<dbReference type="PANTHER" id="PTHR13462:SF31">
    <property type="entry name" value="CALCIUM UNIPORTER PROTEIN 1, MITOCHONDRIAL"/>
    <property type="match status" value="1"/>
</dbReference>
<dbReference type="GO" id="GO:0015292">
    <property type="term" value="F:uniporter activity"/>
    <property type="evidence" value="ECO:0007669"/>
    <property type="project" value="TreeGrafter"/>
</dbReference>
<dbReference type="AlphaFoldDB" id="A0AA38FWY9"/>
<dbReference type="GO" id="GO:0005262">
    <property type="term" value="F:calcium channel activity"/>
    <property type="evidence" value="ECO:0007669"/>
    <property type="project" value="TreeGrafter"/>
</dbReference>
<name>A0AA38FWY9_TAXCH</name>
<reference evidence="12 13" key="1">
    <citation type="journal article" date="2021" name="Nat. Plants">
        <title>The Taxus genome provides insights into paclitaxel biosynthesis.</title>
        <authorList>
            <person name="Xiong X."/>
            <person name="Gou J."/>
            <person name="Liao Q."/>
            <person name="Li Y."/>
            <person name="Zhou Q."/>
            <person name="Bi G."/>
            <person name="Li C."/>
            <person name="Du R."/>
            <person name="Wang X."/>
            <person name="Sun T."/>
            <person name="Guo L."/>
            <person name="Liang H."/>
            <person name="Lu P."/>
            <person name="Wu Y."/>
            <person name="Zhang Z."/>
            <person name="Ro D.K."/>
            <person name="Shang Y."/>
            <person name="Huang S."/>
            <person name="Yan J."/>
        </authorList>
    </citation>
    <scope>NUCLEOTIDE SEQUENCE [LARGE SCALE GENOMIC DNA]</scope>
    <source>
        <strain evidence="12">Ta-2019</strain>
    </source>
</reference>
<dbReference type="GO" id="GO:0051560">
    <property type="term" value="P:mitochondrial calcium ion homeostasis"/>
    <property type="evidence" value="ECO:0007669"/>
    <property type="project" value="InterPro"/>
</dbReference>
<feature type="non-terminal residue" evidence="12">
    <location>
        <position position="1"/>
    </location>
</feature>
<accession>A0AA38FWY9</accession>
<evidence type="ECO:0000256" key="5">
    <source>
        <dbReference type="ARBA" id="ARBA00022692"/>
    </source>
</evidence>
<keyword evidence="7 10" id="KW-1133">Transmembrane helix</keyword>
<evidence type="ECO:0000256" key="9">
    <source>
        <dbReference type="ARBA" id="ARBA00023136"/>
    </source>
</evidence>
<gene>
    <name evidence="12" type="ORF">KI387_026465</name>
</gene>
<dbReference type="PANTHER" id="PTHR13462">
    <property type="entry name" value="CALCIUM UNIPORTER PROTEIN, MITOCHONDRIAL"/>
    <property type="match status" value="1"/>
</dbReference>
<dbReference type="Pfam" id="PF04678">
    <property type="entry name" value="MCU"/>
    <property type="match status" value="1"/>
</dbReference>
<evidence type="ECO:0000313" key="13">
    <source>
        <dbReference type="Proteomes" id="UP000824469"/>
    </source>
</evidence>
<sequence length="285" mass="33495">PLRRAWRSNPNHNACHYRLPIESGLNSSSFFIHRREFVEASRSQIHPSLLYPDLLHKNLNNNNYADRIRAPKAQGMTVEDARKVLRLVRLEAFKARLRQIQQDSISYRELLQLCMEMEMEKEAVTFAKLLDESGHILLLGETVHLRPHKVVRALEEVIPMKNGCREREELAVMEKEKAEIDEEAEKRVKGELWWGLGIFGVKTAVFMRWTFWDLSWDVMEPVCFFVTSIYFMIGYIFFLTTSSAPTFGGVFKARFAARQKQLIQQRKFDVQRFKQLQLLYVPRSN</sequence>
<dbReference type="GO" id="GO:1990246">
    <property type="term" value="C:uniplex complex"/>
    <property type="evidence" value="ECO:0007669"/>
    <property type="project" value="TreeGrafter"/>
</dbReference>
<comment type="similarity">
    <text evidence="2">Belongs to the MCU (TC 1.A.77) family.</text>
</comment>
<evidence type="ECO:0000256" key="7">
    <source>
        <dbReference type="ARBA" id="ARBA00022989"/>
    </source>
</evidence>
<feature type="transmembrane region" description="Helical" evidence="10">
    <location>
        <begin position="229"/>
        <end position="251"/>
    </location>
</feature>
<evidence type="ECO:0000256" key="10">
    <source>
        <dbReference type="SAM" id="Phobius"/>
    </source>
</evidence>
<evidence type="ECO:0000256" key="6">
    <source>
        <dbReference type="ARBA" id="ARBA00022837"/>
    </source>
</evidence>
<dbReference type="InterPro" id="IPR039055">
    <property type="entry name" value="MCU_fam"/>
</dbReference>
<dbReference type="InterPro" id="IPR006769">
    <property type="entry name" value="MCU_C"/>
</dbReference>
<keyword evidence="13" id="KW-1185">Reference proteome</keyword>
<evidence type="ECO:0000259" key="11">
    <source>
        <dbReference type="Pfam" id="PF04678"/>
    </source>
</evidence>
<organism evidence="12 13">
    <name type="scientific">Taxus chinensis</name>
    <name type="common">Chinese yew</name>
    <name type="synonym">Taxus wallichiana var. chinensis</name>
    <dbReference type="NCBI Taxonomy" id="29808"/>
    <lineage>
        <taxon>Eukaryota</taxon>
        <taxon>Viridiplantae</taxon>
        <taxon>Streptophyta</taxon>
        <taxon>Embryophyta</taxon>
        <taxon>Tracheophyta</taxon>
        <taxon>Spermatophyta</taxon>
        <taxon>Pinopsida</taxon>
        <taxon>Pinidae</taxon>
        <taxon>Conifers II</taxon>
        <taxon>Cupressales</taxon>
        <taxon>Taxaceae</taxon>
        <taxon>Taxus</taxon>
    </lineage>
</organism>
<keyword evidence="8" id="KW-0406">Ion transport</keyword>
<evidence type="ECO:0000256" key="4">
    <source>
        <dbReference type="ARBA" id="ARBA00022568"/>
    </source>
</evidence>
<dbReference type="GO" id="GO:0036444">
    <property type="term" value="P:calcium import into the mitochondrion"/>
    <property type="evidence" value="ECO:0007669"/>
    <property type="project" value="TreeGrafter"/>
</dbReference>
<comment type="subcellular location">
    <subcellularLocation>
        <location evidence="1">Membrane</location>
        <topology evidence="1">Multi-pass membrane protein</topology>
    </subcellularLocation>
</comment>
<comment type="caution">
    <text evidence="12">The sequence shown here is derived from an EMBL/GenBank/DDBJ whole genome shotgun (WGS) entry which is preliminary data.</text>
</comment>
<proteinExistence type="inferred from homology"/>
<dbReference type="OMA" id="IRICSEY"/>
<protein>
    <recommendedName>
        <fullName evidence="11">Calcium uniporter protein C-terminal domain-containing protein</fullName>
    </recommendedName>
</protein>
<evidence type="ECO:0000256" key="1">
    <source>
        <dbReference type="ARBA" id="ARBA00004141"/>
    </source>
</evidence>
<evidence type="ECO:0000313" key="12">
    <source>
        <dbReference type="EMBL" id="KAH9311430.1"/>
    </source>
</evidence>
<evidence type="ECO:0000256" key="2">
    <source>
        <dbReference type="ARBA" id="ARBA00005653"/>
    </source>
</evidence>
<evidence type="ECO:0000256" key="8">
    <source>
        <dbReference type="ARBA" id="ARBA00023065"/>
    </source>
</evidence>
<keyword evidence="9 10" id="KW-0472">Membrane</keyword>
<evidence type="ECO:0000256" key="3">
    <source>
        <dbReference type="ARBA" id="ARBA00022448"/>
    </source>
</evidence>
<dbReference type="Proteomes" id="UP000824469">
    <property type="component" value="Unassembled WGS sequence"/>
</dbReference>
<feature type="domain" description="Calcium uniporter protein C-terminal" evidence="11">
    <location>
        <begin position="120"/>
        <end position="276"/>
    </location>
</feature>
<keyword evidence="4" id="KW-0109">Calcium transport</keyword>
<keyword evidence="5 10" id="KW-0812">Transmembrane</keyword>
<feature type="transmembrane region" description="Helical" evidence="10">
    <location>
        <begin position="192"/>
        <end position="209"/>
    </location>
</feature>
<keyword evidence="3" id="KW-0813">Transport</keyword>
<keyword evidence="6" id="KW-0106">Calcium</keyword>